<keyword evidence="7" id="KW-1185">Reference proteome</keyword>
<proteinExistence type="inferred from homology"/>
<comment type="caution">
    <text evidence="6">The sequence shown here is derived from an EMBL/GenBank/DDBJ whole genome shotgun (WGS) entry which is preliminary data.</text>
</comment>
<keyword evidence="2" id="KW-0805">Transcription regulation</keyword>
<dbReference type="PRINTS" id="PR00039">
    <property type="entry name" value="HTHLYSR"/>
</dbReference>
<dbReference type="AlphaFoldDB" id="D5RMX4"/>
<dbReference type="GO" id="GO:0005829">
    <property type="term" value="C:cytosol"/>
    <property type="evidence" value="ECO:0007669"/>
    <property type="project" value="TreeGrafter"/>
</dbReference>
<organism evidence="6 7">
    <name type="scientific">Pseudoroseomonas cervicalis ATCC 49957</name>
    <dbReference type="NCBI Taxonomy" id="525371"/>
    <lineage>
        <taxon>Bacteria</taxon>
        <taxon>Pseudomonadati</taxon>
        <taxon>Pseudomonadota</taxon>
        <taxon>Alphaproteobacteria</taxon>
        <taxon>Acetobacterales</taxon>
        <taxon>Roseomonadaceae</taxon>
        <taxon>Roseomonas</taxon>
    </lineage>
</organism>
<dbReference type="EMBL" id="ADVL01000420">
    <property type="protein sequence ID" value="EFH11339.1"/>
    <property type="molecule type" value="Genomic_DNA"/>
</dbReference>
<dbReference type="InterPro" id="IPR005119">
    <property type="entry name" value="LysR_subst-bd"/>
</dbReference>
<dbReference type="PANTHER" id="PTHR30419:SF8">
    <property type="entry name" value="NITROGEN ASSIMILATION TRANSCRIPTIONAL ACTIVATOR-RELATED"/>
    <property type="match status" value="1"/>
</dbReference>
<evidence type="ECO:0000256" key="2">
    <source>
        <dbReference type="ARBA" id="ARBA00023015"/>
    </source>
</evidence>
<sequence>MILRTNHNKEDIARMQPPAPKRLPPNWFARARLKLRHLQLLQALDETRNLHRAAAALGLTQPAASKLLAEVEAMLGGALFERHARGMRPNEWGEVMLRRARSALVELEQAAAELNGLREGSGGVVAFGTVTAAAADAVVRAVERVQREHPALQVTVEVDTSAPLVARLREGRLDFIVARPPAEPVPGLDYREIGEEELCFLVAQGHPLLGRGGVALAEMLDYGWVLQPPGSLLRQEVEEMFLRHGLPFPRRVLSTASMLLSLAALGQGHSIGVFSASVIGLFAGRGALQRLAPPREQPRLTVRPFGLIRSRDRPLSPSALRLYEAVARELASAALG</sequence>
<dbReference type="InterPro" id="IPR000847">
    <property type="entry name" value="LysR_HTH_N"/>
</dbReference>
<accession>D5RMX4</accession>
<dbReference type="PROSITE" id="PS50931">
    <property type="entry name" value="HTH_LYSR"/>
    <property type="match status" value="1"/>
</dbReference>
<dbReference type="GO" id="GO:0003700">
    <property type="term" value="F:DNA-binding transcription factor activity"/>
    <property type="evidence" value="ECO:0007669"/>
    <property type="project" value="InterPro"/>
</dbReference>
<name>D5RMX4_9PROT</name>
<comment type="similarity">
    <text evidence="1">Belongs to the LysR transcriptional regulatory family.</text>
</comment>
<evidence type="ECO:0000256" key="4">
    <source>
        <dbReference type="ARBA" id="ARBA00023163"/>
    </source>
</evidence>
<protein>
    <submittedName>
        <fullName evidence="6">HTH-type transcriptional regulator GbpR</fullName>
    </submittedName>
</protein>
<dbReference type="HOGENOM" id="CLU_039613_6_0_5"/>
<dbReference type="Proteomes" id="UP000005324">
    <property type="component" value="Unassembled WGS sequence"/>
</dbReference>
<dbReference type="Pfam" id="PF03466">
    <property type="entry name" value="LysR_substrate"/>
    <property type="match status" value="1"/>
</dbReference>
<evidence type="ECO:0000256" key="3">
    <source>
        <dbReference type="ARBA" id="ARBA00023125"/>
    </source>
</evidence>
<keyword evidence="4" id="KW-0804">Transcription</keyword>
<evidence type="ECO:0000259" key="5">
    <source>
        <dbReference type="PROSITE" id="PS50931"/>
    </source>
</evidence>
<dbReference type="InterPro" id="IPR050950">
    <property type="entry name" value="HTH-type_LysR_regulators"/>
</dbReference>
<dbReference type="Gene3D" id="3.40.190.290">
    <property type="match status" value="1"/>
</dbReference>
<dbReference type="SUPFAM" id="SSF53850">
    <property type="entry name" value="Periplasmic binding protein-like II"/>
    <property type="match status" value="1"/>
</dbReference>
<keyword evidence="3" id="KW-0238">DNA-binding</keyword>
<feature type="domain" description="HTH lysR-type" evidence="5">
    <location>
        <begin position="33"/>
        <end position="90"/>
    </location>
</feature>
<dbReference type="Gene3D" id="1.10.10.10">
    <property type="entry name" value="Winged helix-like DNA-binding domain superfamily/Winged helix DNA-binding domain"/>
    <property type="match status" value="1"/>
</dbReference>
<dbReference type="Pfam" id="PF00126">
    <property type="entry name" value="HTH_1"/>
    <property type="match status" value="1"/>
</dbReference>
<dbReference type="InterPro" id="IPR036388">
    <property type="entry name" value="WH-like_DNA-bd_sf"/>
</dbReference>
<reference evidence="6 7" key="1">
    <citation type="submission" date="2010-04" db="EMBL/GenBank/DDBJ databases">
        <authorList>
            <person name="Qin X."/>
            <person name="Bachman B."/>
            <person name="Battles P."/>
            <person name="Bell A."/>
            <person name="Bess C."/>
            <person name="Bickham C."/>
            <person name="Chaboub L."/>
            <person name="Chen D."/>
            <person name="Coyle M."/>
            <person name="Deiros D.R."/>
            <person name="Dinh H."/>
            <person name="Forbes L."/>
            <person name="Fowler G."/>
            <person name="Francisco L."/>
            <person name="Fu Q."/>
            <person name="Gubbala S."/>
            <person name="Hale W."/>
            <person name="Han Y."/>
            <person name="Hemphill L."/>
            <person name="Highlander S.K."/>
            <person name="Hirani K."/>
            <person name="Hogues M."/>
            <person name="Jackson L."/>
            <person name="Jakkamsetti A."/>
            <person name="Javaid M."/>
            <person name="Jiang H."/>
            <person name="Korchina V."/>
            <person name="Kovar C."/>
            <person name="Lara F."/>
            <person name="Lee S."/>
            <person name="Mata R."/>
            <person name="Mathew T."/>
            <person name="Moen C."/>
            <person name="Morales K."/>
            <person name="Munidasa M."/>
            <person name="Nazareth L."/>
            <person name="Ngo R."/>
            <person name="Nguyen L."/>
            <person name="Okwuonu G."/>
            <person name="Ongeri F."/>
            <person name="Patil S."/>
            <person name="Petrosino J."/>
            <person name="Pham C."/>
            <person name="Pham P."/>
            <person name="Pu L.-L."/>
            <person name="Puazo M."/>
            <person name="Raj R."/>
            <person name="Reid J."/>
            <person name="Rouhana J."/>
            <person name="Saada N."/>
            <person name="Shang Y."/>
            <person name="Simmons D."/>
            <person name="Thornton R."/>
            <person name="Warren J."/>
            <person name="Weissenberger G."/>
            <person name="Zhang J."/>
            <person name="Zhang L."/>
            <person name="Zhou C."/>
            <person name="Zhu D."/>
            <person name="Muzny D."/>
            <person name="Worley K."/>
            <person name="Gibbs R."/>
        </authorList>
    </citation>
    <scope>NUCLEOTIDE SEQUENCE [LARGE SCALE GENOMIC DNA]</scope>
    <source>
        <strain evidence="6 7">ATCC 49957</strain>
    </source>
</reference>
<dbReference type="PANTHER" id="PTHR30419">
    <property type="entry name" value="HTH-TYPE TRANSCRIPTIONAL REGULATOR YBHD"/>
    <property type="match status" value="1"/>
</dbReference>
<gene>
    <name evidence="6" type="primary">gbpR</name>
    <name evidence="6" type="ORF">HMPREF0731_2435</name>
</gene>
<dbReference type="GO" id="GO:0003677">
    <property type="term" value="F:DNA binding"/>
    <property type="evidence" value="ECO:0007669"/>
    <property type="project" value="UniProtKB-KW"/>
</dbReference>
<dbReference type="InterPro" id="IPR036390">
    <property type="entry name" value="WH_DNA-bd_sf"/>
</dbReference>
<evidence type="ECO:0000313" key="6">
    <source>
        <dbReference type="EMBL" id="EFH11339.1"/>
    </source>
</evidence>
<dbReference type="SUPFAM" id="SSF46785">
    <property type="entry name" value="Winged helix' DNA-binding domain"/>
    <property type="match status" value="1"/>
</dbReference>
<evidence type="ECO:0000313" key="7">
    <source>
        <dbReference type="Proteomes" id="UP000005324"/>
    </source>
</evidence>
<evidence type="ECO:0000256" key="1">
    <source>
        <dbReference type="ARBA" id="ARBA00009437"/>
    </source>
</evidence>